<feature type="coiled-coil region" evidence="6">
    <location>
        <begin position="148"/>
        <end position="196"/>
    </location>
</feature>
<comment type="subcellular location">
    <subcellularLocation>
        <location evidence="1">Nucleus</location>
    </subcellularLocation>
</comment>
<comment type="caution">
    <text evidence="7">The sequence shown here is derived from an EMBL/GenBank/DDBJ whole genome shotgun (WGS) entry which is preliminary data.</text>
</comment>
<feature type="coiled-coil region" evidence="6">
    <location>
        <begin position="76"/>
        <end position="103"/>
    </location>
</feature>
<evidence type="ECO:0000256" key="1">
    <source>
        <dbReference type="ARBA" id="ARBA00004123"/>
    </source>
</evidence>
<evidence type="ECO:0000256" key="5">
    <source>
        <dbReference type="ARBA" id="ARBA00023242"/>
    </source>
</evidence>
<evidence type="ECO:0000256" key="6">
    <source>
        <dbReference type="SAM" id="Coils"/>
    </source>
</evidence>
<organism evidence="7 8">
    <name type="scientific">Blepharisma stoltei</name>
    <dbReference type="NCBI Taxonomy" id="1481888"/>
    <lineage>
        <taxon>Eukaryota</taxon>
        <taxon>Sar</taxon>
        <taxon>Alveolata</taxon>
        <taxon>Ciliophora</taxon>
        <taxon>Postciliodesmatophora</taxon>
        <taxon>Heterotrichea</taxon>
        <taxon>Heterotrichida</taxon>
        <taxon>Blepharismidae</taxon>
        <taxon>Blepharisma</taxon>
    </lineage>
</organism>
<dbReference type="GO" id="GO:0005634">
    <property type="term" value="C:nucleus"/>
    <property type="evidence" value="ECO:0007669"/>
    <property type="project" value="UniProtKB-SubCell"/>
</dbReference>
<dbReference type="InterPro" id="IPR033757">
    <property type="entry name" value="WTAP"/>
</dbReference>
<dbReference type="GO" id="GO:0006397">
    <property type="term" value="P:mRNA processing"/>
    <property type="evidence" value="ECO:0007669"/>
    <property type="project" value="UniProtKB-KW"/>
</dbReference>
<reference evidence="7" key="1">
    <citation type="submission" date="2021-09" db="EMBL/GenBank/DDBJ databases">
        <authorList>
            <consortium name="AG Swart"/>
            <person name="Singh M."/>
            <person name="Singh A."/>
            <person name="Seah K."/>
            <person name="Emmerich C."/>
        </authorList>
    </citation>
    <scope>NUCLEOTIDE SEQUENCE</scope>
    <source>
        <strain evidence="7">ATCC30299</strain>
    </source>
</reference>
<dbReference type="Pfam" id="PF17098">
    <property type="entry name" value="Wtap"/>
    <property type="match status" value="1"/>
</dbReference>
<evidence type="ECO:0000256" key="4">
    <source>
        <dbReference type="ARBA" id="ARBA00023187"/>
    </source>
</evidence>
<dbReference type="GO" id="GO:0016556">
    <property type="term" value="P:mRNA modification"/>
    <property type="evidence" value="ECO:0007669"/>
    <property type="project" value="InterPro"/>
</dbReference>
<keyword evidence="4" id="KW-0508">mRNA splicing</keyword>
<feature type="coiled-coil region" evidence="6">
    <location>
        <begin position="24"/>
        <end position="51"/>
    </location>
</feature>
<dbReference type="EMBL" id="CAJZBQ010000053">
    <property type="protein sequence ID" value="CAG9331650.1"/>
    <property type="molecule type" value="Genomic_DNA"/>
</dbReference>
<dbReference type="Proteomes" id="UP001162131">
    <property type="component" value="Unassembled WGS sequence"/>
</dbReference>
<evidence type="ECO:0000256" key="2">
    <source>
        <dbReference type="ARBA" id="ARBA00010313"/>
    </source>
</evidence>
<sequence length="205" mass="23884">MEMAQSDERYLTVISEIEKHKKSNEAMSIRLQLKNQEIEKLKSLINAKQENFSLQLHTIKAMRKPILADPAINHEFTDLRNLLESKKTELKALESQNQEFIGKPFIKGGKLQSKWQQLTDEAYTGFKEFAEGKVQDYHLVLQLEGLKAQETKSRIEENKEISENLEKEAQALQTIIGELQNKYKRSMDQLDLIKQEIIRLRRSGQ</sequence>
<comment type="similarity">
    <text evidence="2">Belongs to the fl(2)d family.</text>
</comment>
<dbReference type="GO" id="GO:0008380">
    <property type="term" value="P:RNA splicing"/>
    <property type="evidence" value="ECO:0007669"/>
    <property type="project" value="UniProtKB-KW"/>
</dbReference>
<name>A0AAU9K0V7_9CILI</name>
<protein>
    <submittedName>
        <fullName evidence="7">Uncharacterized protein</fullName>
    </submittedName>
</protein>
<keyword evidence="8" id="KW-1185">Reference proteome</keyword>
<accession>A0AAU9K0V7</accession>
<dbReference type="PANTHER" id="PTHR15217">
    <property type="entry name" value="WILMS' TUMOR 1-ASSOCIATING PROTEIN"/>
    <property type="match status" value="1"/>
</dbReference>
<proteinExistence type="inferred from homology"/>
<evidence type="ECO:0000313" key="8">
    <source>
        <dbReference type="Proteomes" id="UP001162131"/>
    </source>
</evidence>
<gene>
    <name evidence="7" type="ORF">BSTOLATCC_MIC53715</name>
</gene>
<evidence type="ECO:0000256" key="3">
    <source>
        <dbReference type="ARBA" id="ARBA00022664"/>
    </source>
</evidence>
<dbReference type="AlphaFoldDB" id="A0AAU9K0V7"/>
<dbReference type="GO" id="GO:0000381">
    <property type="term" value="P:regulation of alternative mRNA splicing, via spliceosome"/>
    <property type="evidence" value="ECO:0007669"/>
    <property type="project" value="InterPro"/>
</dbReference>
<keyword evidence="5" id="KW-0539">Nucleus</keyword>
<evidence type="ECO:0000313" key="7">
    <source>
        <dbReference type="EMBL" id="CAG9331650.1"/>
    </source>
</evidence>
<dbReference type="PANTHER" id="PTHR15217:SF0">
    <property type="entry name" value="PRE-MRNA-SPLICING REGULATOR WTAP"/>
    <property type="match status" value="1"/>
</dbReference>
<keyword evidence="3" id="KW-0507">mRNA processing</keyword>
<keyword evidence="6" id="KW-0175">Coiled coil</keyword>